<evidence type="ECO:0000313" key="3">
    <source>
        <dbReference type="Proteomes" id="UP000596063"/>
    </source>
</evidence>
<evidence type="ECO:0000313" key="2">
    <source>
        <dbReference type="EMBL" id="QQD16978.1"/>
    </source>
</evidence>
<dbReference type="Proteomes" id="UP000596063">
    <property type="component" value="Chromosome"/>
</dbReference>
<dbReference type="RefSeq" id="WP_198568480.1">
    <property type="nucleotide sequence ID" value="NZ_CP066167.1"/>
</dbReference>
<keyword evidence="3" id="KW-1185">Reference proteome</keyword>
<keyword evidence="1" id="KW-1133">Transmembrane helix</keyword>
<reference evidence="2 3" key="1">
    <citation type="submission" date="2020-12" db="EMBL/GenBank/DDBJ databases">
        <authorList>
            <person name="Shan Y."/>
        </authorList>
    </citation>
    <scope>NUCLEOTIDE SEQUENCE [LARGE SCALE GENOMIC DNA]</scope>
    <source>
        <strain evidence="3">csc3.9</strain>
    </source>
</reference>
<feature type="transmembrane region" description="Helical" evidence="1">
    <location>
        <begin position="112"/>
        <end position="130"/>
    </location>
</feature>
<evidence type="ECO:0000256" key="1">
    <source>
        <dbReference type="SAM" id="Phobius"/>
    </source>
</evidence>
<protein>
    <submittedName>
        <fullName evidence="2">Type II secretion system F family protein</fullName>
    </submittedName>
</protein>
<name>A0A7T4QY58_9GAMM</name>
<proteinExistence type="predicted"/>
<keyword evidence="1" id="KW-0812">Transmembrane</keyword>
<dbReference type="InterPro" id="IPR042094">
    <property type="entry name" value="T2SS_GspF_sf"/>
</dbReference>
<feature type="transmembrane region" description="Helical" evidence="1">
    <location>
        <begin position="142"/>
        <end position="163"/>
    </location>
</feature>
<dbReference type="EMBL" id="CP066167">
    <property type="protein sequence ID" value="QQD16978.1"/>
    <property type="molecule type" value="Genomic_DNA"/>
</dbReference>
<gene>
    <name evidence="2" type="ORF">I6N98_11365</name>
</gene>
<feature type="transmembrane region" description="Helical" evidence="1">
    <location>
        <begin position="295"/>
        <end position="313"/>
    </location>
</feature>
<accession>A0A7T4QY58</accession>
<dbReference type="Gene3D" id="1.20.81.30">
    <property type="entry name" value="Type II secretion system (T2SS), domain F"/>
    <property type="match status" value="1"/>
</dbReference>
<dbReference type="AlphaFoldDB" id="A0A7T4QY58"/>
<organism evidence="2 3">
    <name type="scientific">Spongiibacter nanhainus</name>
    <dbReference type="NCBI Taxonomy" id="2794344"/>
    <lineage>
        <taxon>Bacteria</taxon>
        <taxon>Pseudomonadati</taxon>
        <taxon>Pseudomonadota</taxon>
        <taxon>Gammaproteobacteria</taxon>
        <taxon>Cellvibrionales</taxon>
        <taxon>Spongiibacteraceae</taxon>
        <taxon>Spongiibacter</taxon>
    </lineage>
</organism>
<dbReference type="GO" id="GO:0005886">
    <property type="term" value="C:plasma membrane"/>
    <property type="evidence" value="ECO:0007669"/>
    <property type="project" value="UniProtKB-SubCell"/>
</dbReference>
<dbReference type="KEGG" id="snan:I6N98_11365"/>
<sequence length="314" mass="34635">MPFAARAAQRYVLFQSLYDVSQSKDHDWDQVVALLSRGEQTAQRAKLDSLAQQFADGQQVVLDELREGGLFREWELQFMRLGLAVGNLGRVYLRLAEHYRLQVECSRRLRRGLWLSATVGLVLAALLPVLSRGATGSADELGVAAIGFGLAPLLAVAVLLPLIRQRRSLRHWFSSGLFGLPGVGAALRQYQNYHYINHLADCVAAGFSLKQALTQAARRMPDSPVKVRYFKVSKAVEGGKPLSAALMAEGVLEGVRFEAMPTGVSASEVPAQLGLAMHDNCESNLRFWTRAVPGALLLGYVAYLVLINAWFLWR</sequence>
<keyword evidence="1" id="KW-0472">Membrane</keyword>